<feature type="binding site" evidence="10 13">
    <location>
        <position position="175"/>
    </location>
    <ligand>
        <name>a divalent metal cation</name>
        <dbReference type="ChEBI" id="CHEBI:60240"/>
    </ligand>
</feature>
<dbReference type="NCBIfam" id="NF004076">
    <property type="entry name" value="PRK05581.1-4"/>
    <property type="match status" value="1"/>
</dbReference>
<evidence type="ECO:0000256" key="7">
    <source>
        <dbReference type="ARBA" id="ARBA00013188"/>
    </source>
</evidence>
<dbReference type="FunFam" id="3.20.20.70:FF:000004">
    <property type="entry name" value="Ribulose-phosphate 3-epimerase"/>
    <property type="match status" value="1"/>
</dbReference>
<dbReference type="InterPro" id="IPR000056">
    <property type="entry name" value="Ribul_P_3_epim-like"/>
</dbReference>
<comment type="cofactor">
    <cofactor evidence="3">
        <name>Co(2+)</name>
        <dbReference type="ChEBI" id="CHEBI:48828"/>
    </cofactor>
</comment>
<evidence type="ECO:0000256" key="5">
    <source>
        <dbReference type="ARBA" id="ARBA00001954"/>
    </source>
</evidence>
<keyword evidence="10 11" id="KW-0119">Carbohydrate metabolism</keyword>
<feature type="binding site" evidence="10 13">
    <location>
        <position position="34"/>
    </location>
    <ligand>
        <name>a divalent metal cation</name>
        <dbReference type="ChEBI" id="CHEBI:60240"/>
    </ligand>
</feature>
<dbReference type="GeneID" id="78228299"/>
<dbReference type="eggNOG" id="COG0036">
    <property type="taxonomic scope" value="Bacteria"/>
</dbReference>
<dbReference type="PROSITE" id="PS01085">
    <property type="entry name" value="RIBUL_P_3_EPIMER_1"/>
    <property type="match status" value="1"/>
</dbReference>
<evidence type="ECO:0000313" key="15">
    <source>
        <dbReference type="EMBL" id="EFW03941.1"/>
    </source>
</evidence>
<dbReference type="OrthoDB" id="1645589at2"/>
<keyword evidence="13" id="KW-0464">Manganese</keyword>
<dbReference type="HOGENOM" id="CLU_054856_2_2_9"/>
<dbReference type="GO" id="GO:0019323">
    <property type="term" value="P:pentose catabolic process"/>
    <property type="evidence" value="ECO:0007669"/>
    <property type="project" value="UniProtKB-UniRule"/>
</dbReference>
<feature type="binding site" evidence="14">
    <location>
        <position position="177"/>
    </location>
    <ligand>
        <name>substrate</name>
    </ligand>
</feature>
<dbReference type="PROSITE" id="PS01086">
    <property type="entry name" value="RIBUL_P_3_EPIMER_2"/>
    <property type="match status" value="1"/>
</dbReference>
<dbReference type="NCBIfam" id="TIGR01163">
    <property type="entry name" value="rpe"/>
    <property type="match status" value="1"/>
</dbReference>
<comment type="cofactor">
    <cofactor evidence="4">
        <name>Zn(2+)</name>
        <dbReference type="ChEBI" id="CHEBI:29105"/>
    </cofactor>
</comment>
<dbReference type="Pfam" id="PF00834">
    <property type="entry name" value="Ribul_P_3_epim"/>
    <property type="match status" value="1"/>
</dbReference>
<dbReference type="CDD" id="cd00429">
    <property type="entry name" value="RPE"/>
    <property type="match status" value="1"/>
</dbReference>
<dbReference type="SUPFAM" id="SSF51366">
    <property type="entry name" value="Ribulose-phoshate binding barrel"/>
    <property type="match status" value="1"/>
</dbReference>
<keyword evidence="16" id="KW-1185">Reference proteome</keyword>
<reference evidence="15 16" key="1">
    <citation type="submission" date="2010-12" db="EMBL/GenBank/DDBJ databases">
        <title>The Genome Sequence of Coprobacillus sp. strain 29_1.</title>
        <authorList>
            <consortium name="The Broad Institute Genome Sequencing Platform"/>
            <person name="Earl A."/>
            <person name="Ward D."/>
            <person name="Feldgarden M."/>
            <person name="Gevers D."/>
            <person name="Daigneault M."/>
            <person name="Sibley C.D."/>
            <person name="White A."/>
            <person name="Strauss J."/>
            <person name="Allen-Vercoe E."/>
            <person name="Young S.K."/>
            <person name="Zeng Q."/>
            <person name="Gargeya S."/>
            <person name="Fitzgerald M."/>
            <person name="Haas B."/>
            <person name="Abouelleil A."/>
            <person name="Alvarado L."/>
            <person name="Arachchi H.M."/>
            <person name="Berlin A."/>
            <person name="Brown A."/>
            <person name="Chapman S.B."/>
            <person name="Chen Z."/>
            <person name="Dunbar C."/>
            <person name="Freedman E."/>
            <person name="Gearin G."/>
            <person name="Gellesch M."/>
            <person name="Goldberg J."/>
            <person name="Griggs A."/>
            <person name="Gujja S."/>
            <person name="Heilman E."/>
            <person name="Heiman D."/>
            <person name="Howarth C."/>
            <person name="Larson L."/>
            <person name="Lui A."/>
            <person name="MacDonald P.J.P."/>
            <person name="Mehta T."/>
            <person name="Montmayeur A."/>
            <person name="Murphy C."/>
            <person name="Neiman D."/>
            <person name="Pearson M."/>
            <person name="Priest M."/>
            <person name="Roberts A."/>
            <person name="Saif S."/>
            <person name="Shea T."/>
            <person name="Shenoy N."/>
            <person name="Sisk P."/>
            <person name="Stolte C."/>
            <person name="Sykes S."/>
            <person name="White J."/>
            <person name="Yandava C."/>
            <person name="Nusbaum C."/>
            <person name="Birren B."/>
        </authorList>
    </citation>
    <scope>NUCLEOTIDE SEQUENCE [LARGE SCALE GENOMIC DNA]</scope>
    <source>
        <strain evidence="15 16">29_1</strain>
    </source>
</reference>
<feature type="active site" description="Proton donor" evidence="10 12">
    <location>
        <position position="175"/>
    </location>
</feature>
<dbReference type="EMBL" id="ADKX01000041">
    <property type="protein sequence ID" value="EFW03941.1"/>
    <property type="molecule type" value="Genomic_DNA"/>
</dbReference>
<feature type="binding site" evidence="10 13">
    <location>
        <position position="32"/>
    </location>
    <ligand>
        <name>a divalent metal cation</name>
        <dbReference type="ChEBI" id="CHEBI:60240"/>
    </ligand>
</feature>
<accession>E7GD90</accession>
<evidence type="ECO:0000256" key="10">
    <source>
        <dbReference type="HAMAP-Rule" id="MF_02227"/>
    </source>
</evidence>
<dbReference type="EC" id="5.1.3.1" evidence="7 10"/>
<evidence type="ECO:0000256" key="8">
    <source>
        <dbReference type="ARBA" id="ARBA00022723"/>
    </source>
</evidence>
<feature type="binding site" evidence="10 14">
    <location>
        <begin position="197"/>
        <end position="198"/>
    </location>
    <ligand>
        <name>substrate</name>
    </ligand>
</feature>
<comment type="cofactor">
    <cofactor evidence="2">
        <name>Mn(2+)</name>
        <dbReference type="ChEBI" id="CHEBI:29035"/>
    </cofactor>
</comment>
<comment type="similarity">
    <text evidence="6 10 11">Belongs to the ribulose-phosphate 3-epimerase family.</text>
</comment>
<feature type="binding site" evidence="10 14">
    <location>
        <position position="65"/>
    </location>
    <ligand>
        <name>substrate</name>
    </ligand>
</feature>
<comment type="pathway">
    <text evidence="10">Carbohydrate degradation.</text>
</comment>
<dbReference type="PANTHER" id="PTHR11749">
    <property type="entry name" value="RIBULOSE-5-PHOSPHATE-3-EPIMERASE"/>
    <property type="match status" value="1"/>
</dbReference>
<dbReference type="GO" id="GO:0006098">
    <property type="term" value="P:pentose-phosphate shunt"/>
    <property type="evidence" value="ECO:0007669"/>
    <property type="project" value="UniProtKB-UniRule"/>
</dbReference>
<name>E7GD90_9FIRM</name>
<keyword evidence="13" id="KW-0170">Cobalt</keyword>
<comment type="cofactor">
    <cofactor evidence="5">
        <name>Fe(2+)</name>
        <dbReference type="ChEBI" id="CHEBI:29033"/>
    </cofactor>
</comment>
<dbReference type="AlphaFoldDB" id="E7GD90"/>
<dbReference type="InterPro" id="IPR013785">
    <property type="entry name" value="Aldolase_TIM"/>
</dbReference>
<evidence type="ECO:0000256" key="4">
    <source>
        <dbReference type="ARBA" id="ARBA00001947"/>
    </source>
</evidence>
<gene>
    <name evidence="10" type="primary">rpe</name>
    <name evidence="15" type="ORF">HMPREF9488_02733</name>
</gene>
<dbReference type="GO" id="GO:0004750">
    <property type="term" value="F:D-ribulose-phosphate 3-epimerase activity"/>
    <property type="evidence" value="ECO:0007669"/>
    <property type="project" value="UniProtKB-UniRule"/>
</dbReference>
<proteinExistence type="inferred from homology"/>
<feature type="binding site" evidence="10 13">
    <location>
        <position position="65"/>
    </location>
    <ligand>
        <name>a divalent metal cation</name>
        <dbReference type="ChEBI" id="CHEBI:60240"/>
    </ligand>
</feature>
<evidence type="ECO:0000256" key="13">
    <source>
        <dbReference type="PIRSR" id="PIRSR001461-2"/>
    </source>
</evidence>
<comment type="cofactor">
    <cofactor evidence="10 13">
        <name>a divalent metal cation</name>
        <dbReference type="ChEBI" id="CHEBI:60240"/>
    </cofactor>
    <text evidence="10 13">Binds 1 divalent metal cation per subunit.</text>
</comment>
<evidence type="ECO:0000256" key="6">
    <source>
        <dbReference type="ARBA" id="ARBA00009541"/>
    </source>
</evidence>
<evidence type="ECO:0000256" key="9">
    <source>
        <dbReference type="ARBA" id="ARBA00023235"/>
    </source>
</evidence>
<evidence type="ECO:0000256" key="1">
    <source>
        <dbReference type="ARBA" id="ARBA00001782"/>
    </source>
</evidence>
<keyword evidence="8 10" id="KW-0479">Metal-binding</keyword>
<keyword evidence="9 10" id="KW-0413">Isomerase</keyword>
<evidence type="ECO:0000256" key="3">
    <source>
        <dbReference type="ARBA" id="ARBA00001941"/>
    </source>
</evidence>
<dbReference type="PIRSF" id="PIRSF001461">
    <property type="entry name" value="RPE"/>
    <property type="match status" value="1"/>
</dbReference>
<comment type="catalytic activity">
    <reaction evidence="1 10 11">
        <text>D-ribulose 5-phosphate = D-xylulose 5-phosphate</text>
        <dbReference type="Rhea" id="RHEA:13677"/>
        <dbReference type="ChEBI" id="CHEBI:57737"/>
        <dbReference type="ChEBI" id="CHEBI:58121"/>
        <dbReference type="EC" id="5.1.3.1"/>
    </reaction>
</comment>
<feature type="active site" description="Proton acceptor" evidence="10 12">
    <location>
        <position position="34"/>
    </location>
</feature>
<comment type="caution">
    <text evidence="15">The sequence shown here is derived from an EMBL/GenBank/DDBJ whole genome shotgun (WGS) entry which is preliminary data.</text>
</comment>
<comment type="function">
    <text evidence="10">Catalyzes the reversible epimerization of D-ribulose 5-phosphate to D-xylulose 5-phosphate.</text>
</comment>
<dbReference type="InterPro" id="IPR026019">
    <property type="entry name" value="Ribul_P_3_epim"/>
</dbReference>
<dbReference type="GO" id="GO:0046872">
    <property type="term" value="F:metal ion binding"/>
    <property type="evidence" value="ECO:0007669"/>
    <property type="project" value="UniProtKB-UniRule"/>
</dbReference>
<dbReference type="STRING" id="100884.GCA_000269565_00386"/>
<keyword evidence="13" id="KW-0862">Zinc</keyword>
<evidence type="ECO:0000313" key="16">
    <source>
        <dbReference type="Proteomes" id="UP000003157"/>
    </source>
</evidence>
<dbReference type="HAMAP" id="MF_02227">
    <property type="entry name" value="RPE"/>
    <property type="match status" value="1"/>
</dbReference>
<feature type="binding site" evidence="10 14">
    <location>
        <begin position="144"/>
        <end position="147"/>
    </location>
    <ligand>
        <name>substrate</name>
    </ligand>
</feature>
<dbReference type="Gene3D" id="3.20.20.70">
    <property type="entry name" value="Aldolase class I"/>
    <property type="match status" value="1"/>
</dbReference>
<evidence type="ECO:0000256" key="12">
    <source>
        <dbReference type="PIRSR" id="PIRSR001461-1"/>
    </source>
</evidence>
<evidence type="ECO:0000256" key="11">
    <source>
        <dbReference type="PIRNR" id="PIRNR001461"/>
    </source>
</evidence>
<feature type="binding site" evidence="10 14">
    <location>
        <position position="7"/>
    </location>
    <ligand>
        <name>substrate</name>
    </ligand>
</feature>
<organism evidence="15 16">
    <name type="scientific">Coprobacillus cateniformis</name>
    <dbReference type="NCBI Taxonomy" id="100884"/>
    <lineage>
        <taxon>Bacteria</taxon>
        <taxon>Bacillati</taxon>
        <taxon>Bacillota</taxon>
        <taxon>Erysipelotrichia</taxon>
        <taxon>Erysipelotrichales</taxon>
        <taxon>Coprobacillaceae</taxon>
        <taxon>Coprobacillus</taxon>
    </lineage>
</organism>
<evidence type="ECO:0000256" key="2">
    <source>
        <dbReference type="ARBA" id="ARBA00001936"/>
    </source>
</evidence>
<feature type="binding site" evidence="10">
    <location>
        <begin position="175"/>
        <end position="177"/>
    </location>
    <ligand>
        <name>substrate</name>
    </ligand>
</feature>
<dbReference type="InterPro" id="IPR011060">
    <property type="entry name" value="RibuloseP-bd_barrel"/>
</dbReference>
<dbReference type="RefSeq" id="WP_008789820.1">
    <property type="nucleotide sequence ID" value="NZ_AKCB01000001.1"/>
</dbReference>
<sequence>MVKVAPSVLSANFAELKKDLDMIKACGADWIHYDVMDGHFVPNISFGYSILKDISKVTDMYLDVHLMISHPMKYVDEFIKAGASLITFHVEAMANETSTRELIQHIQNQGIHVGLSIKPTTQVDEIEKYLDDVDLVLVMSVEPGFGGQSFQHQAIDKIRKLHSLKNGRHFIIEVDGGINAETGLLCKEAGVDVLVAGSYVFQADNCQKAIDSLK</sequence>
<dbReference type="Proteomes" id="UP000003157">
    <property type="component" value="Unassembled WGS sequence"/>
</dbReference>
<protein>
    <recommendedName>
        <fullName evidence="7 10">Ribulose-phosphate 3-epimerase</fullName>
        <ecNumber evidence="7 10">5.1.3.1</ecNumber>
    </recommendedName>
</protein>
<evidence type="ECO:0000256" key="14">
    <source>
        <dbReference type="PIRSR" id="PIRSR001461-3"/>
    </source>
</evidence>
<dbReference type="GO" id="GO:0005737">
    <property type="term" value="C:cytoplasm"/>
    <property type="evidence" value="ECO:0007669"/>
    <property type="project" value="UniProtKB-ARBA"/>
</dbReference>